<comment type="caution">
    <text evidence="1">The sequence shown here is derived from an EMBL/GenBank/DDBJ whole genome shotgun (WGS) entry which is preliminary data.</text>
</comment>
<proteinExistence type="predicted"/>
<dbReference type="EMBL" id="JAUSRO010000024">
    <property type="protein sequence ID" value="MDP9902951.1"/>
    <property type="molecule type" value="Genomic_DNA"/>
</dbReference>
<dbReference type="RefSeq" id="WP_307692682.1">
    <property type="nucleotide sequence ID" value="NZ_JAUSRO010000024.1"/>
</dbReference>
<gene>
    <name evidence="1" type="ORF">J2W36_005232</name>
</gene>
<keyword evidence="2" id="KW-1185">Reference proteome</keyword>
<sequence length="78" mass="8662">MNPTASTVTTLALPHPTLLRIPTWYSDLAHDEVVLPLPPEDYNVQEVGKLWRVTISGTDEFVYLGSGPVEVVRSRAPF</sequence>
<protein>
    <submittedName>
        <fullName evidence="1">Uncharacterized protein</fullName>
    </submittedName>
</protein>
<organism evidence="1 2">
    <name type="scientific">Variovorax ginsengisoli</name>
    <dbReference type="NCBI Taxonomy" id="363844"/>
    <lineage>
        <taxon>Bacteria</taxon>
        <taxon>Pseudomonadati</taxon>
        <taxon>Pseudomonadota</taxon>
        <taxon>Betaproteobacteria</taxon>
        <taxon>Burkholderiales</taxon>
        <taxon>Comamonadaceae</taxon>
        <taxon>Variovorax</taxon>
    </lineage>
</organism>
<reference evidence="1 2" key="1">
    <citation type="submission" date="2023-07" db="EMBL/GenBank/DDBJ databases">
        <title>Sorghum-associated microbial communities from plants grown in Nebraska, USA.</title>
        <authorList>
            <person name="Schachtman D."/>
        </authorList>
    </citation>
    <scope>NUCLEOTIDE SEQUENCE [LARGE SCALE GENOMIC DNA]</scope>
    <source>
        <strain evidence="1 2">DS1607</strain>
    </source>
</reference>
<evidence type="ECO:0000313" key="2">
    <source>
        <dbReference type="Proteomes" id="UP001226867"/>
    </source>
</evidence>
<name>A0ABT9SF11_9BURK</name>
<evidence type="ECO:0000313" key="1">
    <source>
        <dbReference type="EMBL" id="MDP9902951.1"/>
    </source>
</evidence>
<accession>A0ABT9SF11</accession>
<dbReference type="Proteomes" id="UP001226867">
    <property type="component" value="Unassembled WGS sequence"/>
</dbReference>